<evidence type="ECO:0000313" key="1">
    <source>
        <dbReference type="EMBL" id="ETN05872.1"/>
    </source>
</evidence>
<reference evidence="2" key="1">
    <citation type="submission" date="2011-12" db="EMBL/GenBank/DDBJ databases">
        <authorList>
            <consortium name="The Broad Institute Genome Sequencing Platform"/>
            <person name="Russ C."/>
            <person name="Tyler B."/>
            <person name="Panabieres F."/>
            <person name="Shan W."/>
            <person name="Tripathy S."/>
            <person name="Grunwald N."/>
            <person name="Machado M."/>
            <person name="Young S.K."/>
            <person name="Zeng Q."/>
            <person name="Gargeya S."/>
            <person name="Fitzgerald M."/>
            <person name="Haas B."/>
            <person name="Abouelleil A."/>
            <person name="Alvarado L."/>
            <person name="Arachchi H.M."/>
            <person name="Berlin A."/>
            <person name="Chapman S.B."/>
            <person name="Gearin G."/>
            <person name="Goldberg J."/>
            <person name="Griggs A."/>
            <person name="Gujja S."/>
            <person name="Hansen M."/>
            <person name="Heiman D."/>
            <person name="Howarth C."/>
            <person name="Larimer J."/>
            <person name="Lui A."/>
            <person name="MacDonald P.J.P."/>
            <person name="McCowen C."/>
            <person name="Montmayeur A."/>
            <person name="Murphy C."/>
            <person name="Neiman D."/>
            <person name="Pearson M."/>
            <person name="Priest M."/>
            <person name="Roberts A."/>
            <person name="Saif S."/>
            <person name="Shea T."/>
            <person name="Sisk P."/>
            <person name="Stolte C."/>
            <person name="Sykes S."/>
            <person name="Wortman J."/>
            <person name="Nusbaum C."/>
            <person name="Birren B."/>
        </authorList>
    </citation>
    <scope>NUCLEOTIDE SEQUENCE [LARGE SCALE GENOMIC DNA]</scope>
    <source>
        <strain evidence="2">INRA-310</strain>
    </source>
</reference>
<name>W2PYB8_PHYN3</name>
<dbReference type="EMBL" id="KI669598">
    <property type="protein sequence ID" value="ETN05872.1"/>
    <property type="molecule type" value="Genomic_DNA"/>
</dbReference>
<dbReference type="GeneID" id="20192053"/>
<protein>
    <submittedName>
        <fullName evidence="1">Uncharacterized protein</fullName>
    </submittedName>
</protein>
<dbReference type="Proteomes" id="UP000018817">
    <property type="component" value="Unassembled WGS sequence"/>
</dbReference>
<accession>W2PYB8</accession>
<evidence type="ECO:0000313" key="2">
    <source>
        <dbReference type="Proteomes" id="UP000018817"/>
    </source>
</evidence>
<organism evidence="1 2">
    <name type="scientific">Phytophthora nicotianae (strain INRA-310)</name>
    <name type="common">Phytophthora parasitica</name>
    <dbReference type="NCBI Taxonomy" id="761204"/>
    <lineage>
        <taxon>Eukaryota</taxon>
        <taxon>Sar</taxon>
        <taxon>Stramenopiles</taxon>
        <taxon>Oomycota</taxon>
        <taxon>Peronosporomycetes</taxon>
        <taxon>Peronosporales</taxon>
        <taxon>Peronosporaceae</taxon>
        <taxon>Phytophthora</taxon>
    </lineage>
</organism>
<dbReference type="AlphaFoldDB" id="W2PYB8"/>
<proteinExistence type="predicted"/>
<gene>
    <name evidence="1" type="ORF">PPTG_23454</name>
</gene>
<reference evidence="1 2" key="2">
    <citation type="submission" date="2013-11" db="EMBL/GenBank/DDBJ databases">
        <title>The Genome Sequence of Phytophthora parasitica INRA-310.</title>
        <authorList>
            <consortium name="The Broad Institute Genomics Platform"/>
            <person name="Russ C."/>
            <person name="Tyler B."/>
            <person name="Panabieres F."/>
            <person name="Shan W."/>
            <person name="Tripathy S."/>
            <person name="Grunwald N."/>
            <person name="Machado M."/>
            <person name="Johnson C.S."/>
            <person name="Arredondo F."/>
            <person name="Hong C."/>
            <person name="Coffey M."/>
            <person name="Young S.K."/>
            <person name="Zeng Q."/>
            <person name="Gargeya S."/>
            <person name="Fitzgerald M."/>
            <person name="Abouelleil A."/>
            <person name="Alvarado L."/>
            <person name="Chapman S.B."/>
            <person name="Gainer-Dewar J."/>
            <person name="Goldberg J."/>
            <person name="Griggs A."/>
            <person name="Gujja S."/>
            <person name="Hansen M."/>
            <person name="Howarth C."/>
            <person name="Imamovic A."/>
            <person name="Ireland A."/>
            <person name="Larimer J."/>
            <person name="McCowan C."/>
            <person name="Murphy C."/>
            <person name="Pearson M."/>
            <person name="Poon T.W."/>
            <person name="Priest M."/>
            <person name="Roberts A."/>
            <person name="Saif S."/>
            <person name="Shea T."/>
            <person name="Sykes S."/>
            <person name="Wortman J."/>
            <person name="Nusbaum C."/>
            <person name="Birren B."/>
        </authorList>
    </citation>
    <scope>NUCLEOTIDE SEQUENCE [LARGE SCALE GENOMIC DNA]</scope>
    <source>
        <strain evidence="1 2">INRA-310</strain>
    </source>
</reference>
<dbReference type="RefSeq" id="XP_008908936.1">
    <property type="nucleotide sequence ID" value="XM_008910688.1"/>
</dbReference>
<sequence length="267" mass="29677">MLRIYDLLNGVAGKATQIRRQSKSIAAVTNSSLTIESNTQVLRTARARSRSAVPEMARSVSVPGRRAPEHADTDYVTELPCHGDLLARTAWCGVKPSKHSFEPRISKSREHVSIRGIHGKLPMEQQVAVSNQAAVLQRLDRALGKQICAQFVASSQQPGRTLQVVQTLSPRRRHPSVRFGRSKSSKPALVATSQTQFTRPFYLYLHVAGAGYANKTLMSRGLRGGFMSCLHIQLVKVIQAFNLQRRRKFFTGGSATQQACRVLYMYM</sequence>
<dbReference type="VEuPathDB" id="FungiDB:PPTG_23454"/>